<reference evidence="1" key="1">
    <citation type="submission" date="2020-10" db="EMBL/GenBank/DDBJ databases">
        <authorList>
            <person name="Han B."/>
            <person name="Lu T."/>
            <person name="Zhao Q."/>
            <person name="Huang X."/>
            <person name="Zhao Y."/>
        </authorList>
    </citation>
    <scope>NUCLEOTIDE SEQUENCE</scope>
</reference>
<proteinExistence type="predicted"/>
<evidence type="ECO:0000313" key="2">
    <source>
        <dbReference type="Proteomes" id="UP000604825"/>
    </source>
</evidence>
<comment type="caution">
    <text evidence="1">The sequence shown here is derived from an EMBL/GenBank/DDBJ whole genome shotgun (WGS) entry which is preliminary data.</text>
</comment>
<evidence type="ECO:0000313" key="1">
    <source>
        <dbReference type="EMBL" id="CAD6259814.1"/>
    </source>
</evidence>
<dbReference type="AlphaFoldDB" id="A0A811QPY3"/>
<dbReference type="Proteomes" id="UP000604825">
    <property type="component" value="Unassembled WGS sequence"/>
</dbReference>
<keyword evidence="2" id="KW-1185">Reference proteome</keyword>
<name>A0A811QPY3_9POAL</name>
<organism evidence="1 2">
    <name type="scientific">Miscanthus lutarioriparius</name>
    <dbReference type="NCBI Taxonomy" id="422564"/>
    <lineage>
        <taxon>Eukaryota</taxon>
        <taxon>Viridiplantae</taxon>
        <taxon>Streptophyta</taxon>
        <taxon>Embryophyta</taxon>
        <taxon>Tracheophyta</taxon>
        <taxon>Spermatophyta</taxon>
        <taxon>Magnoliopsida</taxon>
        <taxon>Liliopsida</taxon>
        <taxon>Poales</taxon>
        <taxon>Poaceae</taxon>
        <taxon>PACMAD clade</taxon>
        <taxon>Panicoideae</taxon>
        <taxon>Andropogonodae</taxon>
        <taxon>Andropogoneae</taxon>
        <taxon>Saccharinae</taxon>
        <taxon>Miscanthus</taxon>
    </lineage>
</organism>
<gene>
    <name evidence="1" type="ORF">NCGR_LOCUS43251</name>
</gene>
<protein>
    <submittedName>
        <fullName evidence="1">Uncharacterized protein</fullName>
    </submittedName>
</protein>
<dbReference type="OrthoDB" id="10567951at2759"/>
<dbReference type="EMBL" id="CAJGYO010000011">
    <property type="protein sequence ID" value="CAD6259814.1"/>
    <property type="molecule type" value="Genomic_DNA"/>
</dbReference>
<accession>A0A811QPY3</accession>
<sequence>MQPPPRRSADSAVKRIKRFIEKILCKAPSLLLPLPQPTVEAQPKLPTRSRRIAAQPLSRVLASKRGEVLMMKRMGFLDGQTRPSTTVVDAYDSIFVDQLNPSYAEAM</sequence>